<accession>A0A5M6D1M7</accession>
<sequence>MRFDGDTEGGPGYLKRLNDIANLQELIDGRLRDALVEVEEDITAERIVDWDPDEIRCQNSDP</sequence>
<comment type="caution">
    <text evidence="1">The sequence shown here is derived from an EMBL/GenBank/DDBJ whole genome shotgun (WGS) entry which is preliminary data.</text>
</comment>
<reference evidence="1 2" key="1">
    <citation type="submission" date="2019-08" db="EMBL/GenBank/DDBJ databases">
        <authorList>
            <person name="Dhanesh K."/>
            <person name="Kumar G."/>
            <person name="Sasikala C."/>
            <person name="Venkata Ramana C."/>
        </authorList>
    </citation>
    <scope>NUCLEOTIDE SEQUENCE [LARGE SCALE GENOMIC DNA]</scope>
    <source>
        <strain evidence="1 2">JC645</strain>
    </source>
</reference>
<evidence type="ECO:0000313" key="1">
    <source>
        <dbReference type="EMBL" id="KAA5539005.1"/>
    </source>
</evidence>
<keyword evidence="2" id="KW-1185">Reference proteome</keyword>
<dbReference type="AlphaFoldDB" id="A0A5M6D1M7"/>
<organism evidence="1 2">
    <name type="scientific">Roseiconus nitratireducens</name>
    <dbReference type="NCBI Taxonomy" id="2605748"/>
    <lineage>
        <taxon>Bacteria</taxon>
        <taxon>Pseudomonadati</taxon>
        <taxon>Planctomycetota</taxon>
        <taxon>Planctomycetia</taxon>
        <taxon>Pirellulales</taxon>
        <taxon>Pirellulaceae</taxon>
        <taxon>Roseiconus</taxon>
    </lineage>
</organism>
<evidence type="ECO:0000313" key="2">
    <source>
        <dbReference type="Proteomes" id="UP000324479"/>
    </source>
</evidence>
<gene>
    <name evidence="1" type="ORF">FYK55_25760</name>
</gene>
<name>A0A5M6D1M7_9BACT</name>
<dbReference type="Proteomes" id="UP000324479">
    <property type="component" value="Unassembled WGS sequence"/>
</dbReference>
<dbReference type="EMBL" id="VWOX01000023">
    <property type="protein sequence ID" value="KAA5539005.1"/>
    <property type="molecule type" value="Genomic_DNA"/>
</dbReference>
<proteinExistence type="predicted"/>
<protein>
    <submittedName>
        <fullName evidence="1">Uncharacterized protein</fullName>
    </submittedName>
</protein>
<dbReference type="RefSeq" id="WP_150079518.1">
    <property type="nucleotide sequence ID" value="NZ_VWOX01000023.1"/>
</dbReference>